<accession>A0A381EJ39</accession>
<sequence length="323" mass="36742">MKQFSLWCDFVEDNFLDNEFVELLHSKINGATSNPLILKNVILTPAYKNKIANLKGKKPKEIYENIAMSDICKAADRLAYKFERGDDGFISLEIDPRIYDNASLSIGEAKRLHSAMGRQNIMMKIPATKASYEVMYELMKSGISVNATLVFSGEQNKKCFEALNEGLKAFRKMQIYSKAKEPQAVISVFVSRLDRILNERVNEPNQIGVLNAKLAYNYIMAQNEPNIRALFASTGVKGDDLTKDYYIRELYLDRALNTAPLDAIRAFNGECEFKQTLSDEELQRRLDKLVSKELLDETCSYLIDGALKNFCFEFDNLLAKLSN</sequence>
<dbReference type="Proteomes" id="UP000254161">
    <property type="component" value="Unassembled WGS sequence"/>
</dbReference>
<evidence type="ECO:0000313" key="11">
    <source>
        <dbReference type="EMBL" id="SUX26922.1"/>
    </source>
</evidence>
<protein>
    <recommendedName>
        <fullName evidence="5 10">Transaldolase</fullName>
        <ecNumber evidence="5 10">2.2.1.2</ecNumber>
    </recommendedName>
</protein>
<dbReference type="RefSeq" id="WP_115630230.1">
    <property type="nucleotide sequence ID" value="NZ_JANKIR010000001.1"/>
</dbReference>
<comment type="function">
    <text evidence="1 10">Transaldolase is important for the balance of metabolites in the pentose-phosphate pathway.</text>
</comment>
<evidence type="ECO:0000256" key="5">
    <source>
        <dbReference type="ARBA" id="ARBA00013151"/>
    </source>
</evidence>
<evidence type="ECO:0000256" key="1">
    <source>
        <dbReference type="ARBA" id="ARBA00003518"/>
    </source>
</evidence>
<dbReference type="NCBIfam" id="NF003026">
    <property type="entry name" value="PRK03903.1"/>
    <property type="match status" value="1"/>
</dbReference>
<dbReference type="Pfam" id="PF00923">
    <property type="entry name" value="TAL_FSA"/>
    <property type="match status" value="1"/>
</dbReference>
<dbReference type="HAMAP" id="MF_00493">
    <property type="entry name" value="Transaldolase_2"/>
    <property type="match status" value="1"/>
</dbReference>
<dbReference type="InterPro" id="IPR004732">
    <property type="entry name" value="Transaldolase_2"/>
</dbReference>
<evidence type="ECO:0000256" key="9">
    <source>
        <dbReference type="ARBA" id="ARBA00023270"/>
    </source>
</evidence>
<dbReference type="PANTHER" id="PTHR10683">
    <property type="entry name" value="TRANSALDOLASE"/>
    <property type="match status" value="1"/>
</dbReference>
<name>A0A381EJ39_CAMUP</name>
<dbReference type="SUPFAM" id="SSF51569">
    <property type="entry name" value="Aldolase"/>
    <property type="match status" value="1"/>
</dbReference>
<keyword evidence="7 10" id="KW-0808">Transferase</keyword>
<evidence type="ECO:0000256" key="2">
    <source>
        <dbReference type="ARBA" id="ARBA00004496"/>
    </source>
</evidence>
<evidence type="ECO:0000313" key="12">
    <source>
        <dbReference type="Proteomes" id="UP000254161"/>
    </source>
</evidence>
<gene>
    <name evidence="10 11" type="primary">tal</name>
    <name evidence="11" type="ORF">NCTC12264_01157</name>
</gene>
<evidence type="ECO:0000256" key="6">
    <source>
        <dbReference type="ARBA" id="ARBA00022490"/>
    </source>
</evidence>
<dbReference type="GO" id="GO:0006098">
    <property type="term" value="P:pentose-phosphate shunt"/>
    <property type="evidence" value="ECO:0007669"/>
    <property type="project" value="UniProtKB-UniRule"/>
</dbReference>
<evidence type="ECO:0000256" key="10">
    <source>
        <dbReference type="HAMAP-Rule" id="MF_00493"/>
    </source>
</evidence>
<dbReference type="Gene3D" id="3.20.20.70">
    <property type="entry name" value="Aldolase class I"/>
    <property type="match status" value="1"/>
</dbReference>
<comment type="catalytic activity">
    <reaction evidence="10">
        <text>D-sedoheptulose 7-phosphate + D-glyceraldehyde 3-phosphate = D-erythrose 4-phosphate + beta-D-fructose 6-phosphate</text>
        <dbReference type="Rhea" id="RHEA:17053"/>
        <dbReference type="ChEBI" id="CHEBI:16897"/>
        <dbReference type="ChEBI" id="CHEBI:57483"/>
        <dbReference type="ChEBI" id="CHEBI:57634"/>
        <dbReference type="ChEBI" id="CHEBI:59776"/>
        <dbReference type="EC" id="2.2.1.2"/>
    </reaction>
</comment>
<organism evidence="11 12">
    <name type="scientific">Campylobacter upsaliensis</name>
    <dbReference type="NCBI Taxonomy" id="28080"/>
    <lineage>
        <taxon>Bacteria</taxon>
        <taxon>Pseudomonadati</taxon>
        <taxon>Campylobacterota</taxon>
        <taxon>Epsilonproteobacteria</taxon>
        <taxon>Campylobacterales</taxon>
        <taxon>Campylobacteraceae</taxon>
        <taxon>Campylobacter</taxon>
    </lineage>
</organism>
<keyword evidence="8 10" id="KW-0570">Pentose shunt</keyword>
<keyword evidence="9 10" id="KW-0704">Schiff base</keyword>
<comment type="similarity">
    <text evidence="4 10">Belongs to the transaldolase family. Type 2 subfamily.</text>
</comment>
<dbReference type="InterPro" id="IPR001585">
    <property type="entry name" value="TAL/FSA"/>
</dbReference>
<evidence type="ECO:0000256" key="3">
    <source>
        <dbReference type="ARBA" id="ARBA00004857"/>
    </source>
</evidence>
<dbReference type="UniPathway" id="UPA00115">
    <property type="reaction ID" value="UER00414"/>
</dbReference>
<dbReference type="EMBL" id="UFUZ01000001">
    <property type="protein sequence ID" value="SUX26922.1"/>
    <property type="molecule type" value="Genomic_DNA"/>
</dbReference>
<proteinExistence type="inferred from homology"/>
<dbReference type="PANTHER" id="PTHR10683:SF31">
    <property type="entry name" value="TRANSALDOLASE"/>
    <property type="match status" value="1"/>
</dbReference>
<evidence type="ECO:0000256" key="8">
    <source>
        <dbReference type="ARBA" id="ARBA00023126"/>
    </source>
</evidence>
<dbReference type="EC" id="2.2.1.2" evidence="5 10"/>
<evidence type="ECO:0000256" key="7">
    <source>
        <dbReference type="ARBA" id="ARBA00022679"/>
    </source>
</evidence>
<dbReference type="GO" id="GO:0005975">
    <property type="term" value="P:carbohydrate metabolic process"/>
    <property type="evidence" value="ECO:0007669"/>
    <property type="project" value="InterPro"/>
</dbReference>
<dbReference type="AlphaFoldDB" id="A0A381EJ39"/>
<feature type="active site" description="Schiff-base intermediate with substrate" evidence="10">
    <location>
        <position position="124"/>
    </location>
</feature>
<dbReference type="GO" id="GO:0004801">
    <property type="term" value="F:transaldolase activity"/>
    <property type="evidence" value="ECO:0007669"/>
    <property type="project" value="UniProtKB-UniRule"/>
</dbReference>
<comment type="subcellular location">
    <subcellularLocation>
        <location evidence="2 10">Cytoplasm</location>
    </subcellularLocation>
</comment>
<evidence type="ECO:0000256" key="4">
    <source>
        <dbReference type="ARBA" id="ARBA00008426"/>
    </source>
</evidence>
<comment type="pathway">
    <text evidence="3 10">Carbohydrate degradation; pentose phosphate pathway; D-glyceraldehyde 3-phosphate and beta-D-fructose 6-phosphate from D-ribose 5-phosphate and D-xylulose 5-phosphate (non-oxidative stage): step 2/3.</text>
</comment>
<dbReference type="InterPro" id="IPR013785">
    <property type="entry name" value="Aldolase_TIM"/>
</dbReference>
<keyword evidence="6 10" id="KW-0963">Cytoplasm</keyword>
<reference evidence="11 12" key="1">
    <citation type="submission" date="2018-06" db="EMBL/GenBank/DDBJ databases">
        <authorList>
            <consortium name="Pathogen Informatics"/>
            <person name="Doyle S."/>
        </authorList>
    </citation>
    <scope>NUCLEOTIDE SEQUENCE [LARGE SCALE GENOMIC DNA]</scope>
    <source>
        <strain evidence="11 12">NCTC12264</strain>
    </source>
</reference>
<dbReference type="GO" id="GO:0005737">
    <property type="term" value="C:cytoplasm"/>
    <property type="evidence" value="ECO:0007669"/>
    <property type="project" value="UniProtKB-SubCell"/>
</dbReference>